<dbReference type="OrthoDB" id="27187at2759"/>
<reference evidence="2 3" key="2">
    <citation type="submission" date="2018-11" db="EMBL/GenBank/DDBJ databases">
        <authorList>
            <consortium name="Pathogen Informatics"/>
        </authorList>
    </citation>
    <scope>NUCLEOTIDE SEQUENCE [LARGE SCALE GENOMIC DNA]</scope>
</reference>
<evidence type="ECO:0000256" key="1">
    <source>
        <dbReference type="SAM" id="MobiDB-lite"/>
    </source>
</evidence>
<dbReference type="AlphaFoldDB" id="A0A0M3J4L4"/>
<dbReference type="EMBL" id="UYRR01003094">
    <property type="protein sequence ID" value="VDK19877.1"/>
    <property type="molecule type" value="Genomic_DNA"/>
</dbReference>
<dbReference type="Proteomes" id="UP000267096">
    <property type="component" value="Unassembled WGS sequence"/>
</dbReference>
<evidence type="ECO:0000313" key="2">
    <source>
        <dbReference type="EMBL" id="VDK19877.1"/>
    </source>
</evidence>
<accession>A0A0M3J4L4</accession>
<sequence length="268" mass="30200">MKKLNAIGTCLVCATSKQSCTARREHECSVHPELCRKILDAIENDPDRNDDFLSVYCKMLSQLEVHEWDDCEELNALKERTDELIDMVRELEASAQDVRLMTAFSRSLSKRIETVEDMSSRKRSLTATSNSEELISLTEQLRLETPHPKGSLANQQKLRFEEIDSELKPSTVPAPNRKPLNTTTSSTVRRPPRKPKARQQDLKKVLMEQNTDMAGIAATLTASSVRNVMITPSSSRRLRPVLQRAVKTPAASAFYKDIDSVIDEEAEA</sequence>
<gene>
    <name evidence="2" type="ORF">ASIM_LOCUS2348</name>
</gene>
<reference evidence="4" key="1">
    <citation type="submission" date="2017-02" db="UniProtKB">
        <authorList>
            <consortium name="WormBaseParasite"/>
        </authorList>
    </citation>
    <scope>IDENTIFICATION</scope>
</reference>
<protein>
    <submittedName>
        <fullName evidence="2 4">Uncharacterized protein</fullName>
    </submittedName>
</protein>
<dbReference type="WBParaSite" id="ASIM_0000248501-mRNA-1">
    <property type="protein sequence ID" value="ASIM_0000248501-mRNA-1"/>
    <property type="gene ID" value="ASIM_0000248501"/>
</dbReference>
<feature type="compositionally biased region" description="Polar residues" evidence="1">
    <location>
        <begin position="179"/>
        <end position="188"/>
    </location>
</feature>
<organism evidence="4">
    <name type="scientific">Anisakis simplex</name>
    <name type="common">Herring worm</name>
    <dbReference type="NCBI Taxonomy" id="6269"/>
    <lineage>
        <taxon>Eukaryota</taxon>
        <taxon>Metazoa</taxon>
        <taxon>Ecdysozoa</taxon>
        <taxon>Nematoda</taxon>
        <taxon>Chromadorea</taxon>
        <taxon>Rhabditida</taxon>
        <taxon>Spirurina</taxon>
        <taxon>Ascaridomorpha</taxon>
        <taxon>Ascaridoidea</taxon>
        <taxon>Anisakidae</taxon>
        <taxon>Anisakis</taxon>
        <taxon>Anisakis simplex complex</taxon>
    </lineage>
</organism>
<evidence type="ECO:0000313" key="4">
    <source>
        <dbReference type="WBParaSite" id="ASIM_0000248501-mRNA-1"/>
    </source>
</evidence>
<keyword evidence="3" id="KW-1185">Reference proteome</keyword>
<proteinExistence type="predicted"/>
<name>A0A0M3J4L4_ANISI</name>
<evidence type="ECO:0000313" key="3">
    <source>
        <dbReference type="Proteomes" id="UP000267096"/>
    </source>
</evidence>
<feature type="region of interest" description="Disordered" evidence="1">
    <location>
        <begin position="165"/>
        <end position="200"/>
    </location>
</feature>